<proteinExistence type="predicted"/>
<dbReference type="SUPFAM" id="SSF103473">
    <property type="entry name" value="MFS general substrate transporter"/>
    <property type="match status" value="1"/>
</dbReference>
<keyword evidence="2 5" id="KW-0812">Transmembrane</keyword>
<feature type="transmembrane region" description="Helical" evidence="5">
    <location>
        <begin position="297"/>
        <end position="316"/>
    </location>
</feature>
<dbReference type="InterPro" id="IPR036259">
    <property type="entry name" value="MFS_trans_sf"/>
</dbReference>
<reference evidence="7 8" key="1">
    <citation type="submission" date="2021-08" db="EMBL/GenBank/DDBJ databases">
        <title>Draft Genome Sequence of Phanerochaete sordida strain YK-624.</title>
        <authorList>
            <person name="Mori T."/>
            <person name="Dohra H."/>
            <person name="Suzuki T."/>
            <person name="Kawagishi H."/>
            <person name="Hirai H."/>
        </authorList>
    </citation>
    <scope>NUCLEOTIDE SEQUENCE [LARGE SCALE GENOMIC DNA]</scope>
    <source>
        <strain evidence="7 8">YK-624</strain>
    </source>
</reference>
<evidence type="ECO:0000313" key="8">
    <source>
        <dbReference type="Proteomes" id="UP000703269"/>
    </source>
</evidence>
<evidence type="ECO:0000256" key="3">
    <source>
        <dbReference type="ARBA" id="ARBA00022989"/>
    </source>
</evidence>
<dbReference type="PROSITE" id="PS50850">
    <property type="entry name" value="MFS"/>
    <property type="match status" value="1"/>
</dbReference>
<dbReference type="PANTHER" id="PTHR23502">
    <property type="entry name" value="MAJOR FACILITATOR SUPERFAMILY"/>
    <property type="match status" value="1"/>
</dbReference>
<comment type="caution">
    <text evidence="7">The sequence shown here is derived from an EMBL/GenBank/DDBJ whole genome shotgun (WGS) entry which is preliminary data.</text>
</comment>
<name>A0A9P3GSF7_9APHY</name>
<keyword evidence="3 5" id="KW-1133">Transmembrane helix</keyword>
<dbReference type="GO" id="GO:0005886">
    <property type="term" value="C:plasma membrane"/>
    <property type="evidence" value="ECO:0007669"/>
    <property type="project" value="TreeGrafter"/>
</dbReference>
<feature type="domain" description="Major facilitator superfamily (MFS) profile" evidence="6">
    <location>
        <begin position="66"/>
        <end position="498"/>
    </location>
</feature>
<feature type="transmembrane region" description="Helical" evidence="5">
    <location>
        <begin position="403"/>
        <end position="427"/>
    </location>
</feature>
<feature type="transmembrane region" description="Helical" evidence="5">
    <location>
        <begin position="471"/>
        <end position="493"/>
    </location>
</feature>
<comment type="subcellular location">
    <subcellularLocation>
        <location evidence="1">Membrane</location>
        <topology evidence="1">Multi-pass membrane protein</topology>
    </subcellularLocation>
</comment>
<feature type="transmembrane region" description="Helical" evidence="5">
    <location>
        <begin position="157"/>
        <end position="179"/>
    </location>
</feature>
<protein>
    <submittedName>
        <fullName evidence="7">MFS general substrate transporter</fullName>
    </submittedName>
</protein>
<evidence type="ECO:0000256" key="5">
    <source>
        <dbReference type="SAM" id="Phobius"/>
    </source>
</evidence>
<feature type="transmembrane region" description="Helical" evidence="5">
    <location>
        <begin position="191"/>
        <end position="215"/>
    </location>
</feature>
<dbReference type="InterPro" id="IPR020846">
    <property type="entry name" value="MFS_dom"/>
</dbReference>
<dbReference type="OrthoDB" id="9986881at2759"/>
<feature type="transmembrane region" description="Helical" evidence="5">
    <location>
        <begin position="376"/>
        <end position="397"/>
    </location>
</feature>
<feature type="transmembrane region" description="Helical" evidence="5">
    <location>
        <begin position="434"/>
        <end position="459"/>
    </location>
</feature>
<dbReference type="InterPro" id="IPR011701">
    <property type="entry name" value="MFS"/>
</dbReference>
<evidence type="ECO:0000256" key="4">
    <source>
        <dbReference type="ARBA" id="ARBA00023136"/>
    </source>
</evidence>
<dbReference type="Pfam" id="PF07690">
    <property type="entry name" value="MFS_1"/>
    <property type="match status" value="1"/>
</dbReference>
<feature type="transmembrane region" description="Helical" evidence="5">
    <location>
        <begin position="221"/>
        <end position="241"/>
    </location>
</feature>
<dbReference type="GO" id="GO:0022857">
    <property type="term" value="F:transmembrane transporter activity"/>
    <property type="evidence" value="ECO:0007669"/>
    <property type="project" value="InterPro"/>
</dbReference>
<evidence type="ECO:0000259" key="6">
    <source>
        <dbReference type="PROSITE" id="PS50850"/>
    </source>
</evidence>
<keyword evidence="8" id="KW-1185">Reference proteome</keyword>
<sequence length="522" mass="56691">MSSAPHPGQQTKSAMGFLKANDSVDEYTLTGVNNEEKDDPSKFEVKFGPEDSDSPFNWSRRRRWYITFVSGLLAVNATFASSVPSGIVPAMMEQFGFGREVGTLTIALFVAGYCVGPLLWGPLSEQYGRKPPLVLSFVVYTAFSIGCALAPNTGAILVFRFLSGVFAASGLVISGALMSDIWDATTRGKAFSLYTLAPFAGPALAPTVSGFIAVSGTSWRWVYWVTTIFAGSCTVLVALTVPETYSPVLLVKMAKRVRQETGDDRYWAPLEKKSTSVQAQLRQVVGTPFVLMASEPVLIALTVYMSFVYGVVYLLFEAYPIVFTIGHGMNAGITGLMFLPIFLGGALGVLLYLLLWNPRYERLVAAHAPAPVPPEFRLEQAFWAAPAFALSFFWFGWTSYPSISYWAPLLAGALLGFAIVWLFLALFNYIVDAYLMYAASALAANTVVRSLFGAGFPLFAAQMYEALDPRWASTLLGLVALVMTPIPLVLFRYGPALRARSKYAPKRPAVAARPAPAGADAV</sequence>
<feature type="transmembrane region" description="Helical" evidence="5">
    <location>
        <begin position="133"/>
        <end position="151"/>
    </location>
</feature>
<dbReference type="PANTHER" id="PTHR23502:SF173">
    <property type="entry name" value="MFS-MULTIDRUG-RESISTANCE TRANSPORTER-RELATED"/>
    <property type="match status" value="1"/>
</dbReference>
<evidence type="ECO:0000256" key="1">
    <source>
        <dbReference type="ARBA" id="ARBA00004141"/>
    </source>
</evidence>
<dbReference type="FunFam" id="1.20.1250.20:FF:000011">
    <property type="entry name" value="MFS multidrug transporter, putative"/>
    <property type="match status" value="1"/>
</dbReference>
<dbReference type="AlphaFoldDB" id="A0A9P3GSF7"/>
<organism evidence="7 8">
    <name type="scientific">Phanerochaete sordida</name>
    <dbReference type="NCBI Taxonomy" id="48140"/>
    <lineage>
        <taxon>Eukaryota</taxon>
        <taxon>Fungi</taxon>
        <taxon>Dikarya</taxon>
        <taxon>Basidiomycota</taxon>
        <taxon>Agaricomycotina</taxon>
        <taxon>Agaricomycetes</taxon>
        <taxon>Polyporales</taxon>
        <taxon>Phanerochaetaceae</taxon>
        <taxon>Phanerochaete</taxon>
    </lineage>
</organism>
<dbReference type="Proteomes" id="UP000703269">
    <property type="component" value="Unassembled WGS sequence"/>
</dbReference>
<gene>
    <name evidence="7" type="ORF">PsYK624_157750</name>
</gene>
<dbReference type="EMBL" id="BPQB01000111">
    <property type="protein sequence ID" value="GJE99509.1"/>
    <property type="molecule type" value="Genomic_DNA"/>
</dbReference>
<evidence type="ECO:0000256" key="2">
    <source>
        <dbReference type="ARBA" id="ARBA00022692"/>
    </source>
</evidence>
<feature type="transmembrane region" description="Helical" evidence="5">
    <location>
        <begin position="101"/>
        <end position="121"/>
    </location>
</feature>
<dbReference type="CDD" id="cd17323">
    <property type="entry name" value="MFS_Tpo1_MDR_like"/>
    <property type="match status" value="1"/>
</dbReference>
<evidence type="ECO:0000313" key="7">
    <source>
        <dbReference type="EMBL" id="GJE99509.1"/>
    </source>
</evidence>
<feature type="transmembrane region" description="Helical" evidence="5">
    <location>
        <begin position="64"/>
        <end position="81"/>
    </location>
</feature>
<feature type="transmembrane region" description="Helical" evidence="5">
    <location>
        <begin position="336"/>
        <end position="355"/>
    </location>
</feature>
<accession>A0A9P3GSF7</accession>
<keyword evidence="4 5" id="KW-0472">Membrane</keyword>
<dbReference type="Gene3D" id="1.20.1250.20">
    <property type="entry name" value="MFS general substrate transporter like domains"/>
    <property type="match status" value="1"/>
</dbReference>